<feature type="region of interest" description="Disordered" evidence="4">
    <location>
        <begin position="1970"/>
        <end position="2007"/>
    </location>
</feature>
<reference evidence="6" key="3">
    <citation type="submission" date="2025-09" db="UniProtKB">
        <authorList>
            <consortium name="Ensembl"/>
        </authorList>
    </citation>
    <scope>IDENTIFICATION</scope>
</reference>
<dbReference type="Pfam" id="PF15309">
    <property type="entry name" value="ALMS_motif"/>
    <property type="match status" value="1"/>
</dbReference>
<evidence type="ECO:0000256" key="1">
    <source>
        <dbReference type="ARBA" id="ARBA00004300"/>
    </source>
</evidence>
<feature type="compositionally biased region" description="Polar residues" evidence="4">
    <location>
        <begin position="3368"/>
        <end position="3383"/>
    </location>
</feature>
<keyword evidence="2" id="KW-0963">Cytoplasm</keyword>
<feature type="region of interest" description="Disordered" evidence="4">
    <location>
        <begin position="1847"/>
        <end position="1870"/>
    </location>
</feature>
<feature type="region of interest" description="Disordered" evidence="4">
    <location>
        <begin position="1"/>
        <end position="80"/>
    </location>
</feature>
<feature type="compositionally biased region" description="Polar residues" evidence="4">
    <location>
        <begin position="2416"/>
        <end position="2430"/>
    </location>
</feature>
<dbReference type="GO" id="GO:0005814">
    <property type="term" value="C:centriole"/>
    <property type="evidence" value="ECO:0000318"/>
    <property type="project" value="GO_Central"/>
</dbReference>
<feature type="region of interest" description="Disordered" evidence="4">
    <location>
        <begin position="381"/>
        <end position="416"/>
    </location>
</feature>
<dbReference type="InParanoid" id="A0A5F8HIB2"/>
<proteinExistence type="predicted"/>
<feature type="compositionally biased region" description="Basic and acidic residues" evidence="4">
    <location>
        <begin position="2638"/>
        <end position="2651"/>
    </location>
</feature>
<reference evidence="6 7" key="1">
    <citation type="journal article" date="2007" name="Nature">
        <title>Genome of the marsupial Monodelphis domestica reveals innovation in non-coding sequences.</title>
        <authorList>
            <person name="Mikkelsen T.S."/>
            <person name="Wakefield M.J."/>
            <person name="Aken B."/>
            <person name="Amemiya C.T."/>
            <person name="Chang J.L."/>
            <person name="Duke S."/>
            <person name="Garber M."/>
            <person name="Gentles A.J."/>
            <person name="Goodstadt L."/>
            <person name="Heger A."/>
            <person name="Jurka J."/>
            <person name="Kamal M."/>
            <person name="Mauceli E."/>
            <person name="Searle S.M."/>
            <person name="Sharpe T."/>
            <person name="Baker M.L."/>
            <person name="Batzer M.A."/>
            <person name="Benos P.V."/>
            <person name="Belov K."/>
            <person name="Clamp M."/>
            <person name="Cook A."/>
            <person name="Cuff J."/>
            <person name="Das R."/>
            <person name="Davidow L."/>
            <person name="Deakin J.E."/>
            <person name="Fazzari M.J."/>
            <person name="Glass J.L."/>
            <person name="Grabherr M."/>
            <person name="Greally J.M."/>
            <person name="Gu W."/>
            <person name="Hore T.A."/>
            <person name="Huttley G.A."/>
            <person name="Kleber M."/>
            <person name="Jirtle R.L."/>
            <person name="Koina E."/>
            <person name="Lee J.T."/>
            <person name="Mahony S."/>
            <person name="Marra M.A."/>
            <person name="Miller R.D."/>
            <person name="Nicholls R.D."/>
            <person name="Oda M."/>
            <person name="Papenfuss A.T."/>
            <person name="Parra Z.E."/>
            <person name="Pollock D.D."/>
            <person name="Ray D.A."/>
            <person name="Schein J.E."/>
            <person name="Speed T.P."/>
            <person name="Thompson K."/>
            <person name="VandeBerg J.L."/>
            <person name="Wade C.M."/>
            <person name="Walker J.A."/>
            <person name="Waters P.D."/>
            <person name="Webber C."/>
            <person name="Weidman J.R."/>
            <person name="Xie X."/>
            <person name="Zody M.C."/>
            <person name="Baldwin J."/>
            <person name="Abdouelleil A."/>
            <person name="Abdulkadir J."/>
            <person name="Abebe A."/>
            <person name="Abera B."/>
            <person name="Abreu J."/>
            <person name="Acer S.C."/>
            <person name="Aftuck L."/>
            <person name="Alexander A."/>
            <person name="An P."/>
            <person name="Anderson E."/>
            <person name="Anderson S."/>
            <person name="Arachi H."/>
            <person name="Azer M."/>
            <person name="Bachantsang P."/>
            <person name="Barry A."/>
            <person name="Bayul T."/>
            <person name="Berlin A."/>
            <person name="Bessette D."/>
            <person name="Bloom T."/>
            <person name="Bloom T."/>
            <person name="Boguslavskiy L."/>
            <person name="Bonnet C."/>
            <person name="Boukhgalter B."/>
            <person name="Bourzgui I."/>
            <person name="Brown A."/>
            <person name="Cahill P."/>
            <person name="Channer S."/>
            <person name="Cheshatsang Y."/>
            <person name="Chuda L."/>
            <person name="Citroen M."/>
            <person name="Collymore A."/>
            <person name="Cooke P."/>
            <person name="Costello M."/>
            <person name="D'Aco K."/>
            <person name="Daza R."/>
            <person name="De Haan G."/>
            <person name="DeGray S."/>
            <person name="DeMaso C."/>
            <person name="Dhargay N."/>
            <person name="Dooley K."/>
            <person name="Dooley E."/>
            <person name="Doricent M."/>
            <person name="Dorje P."/>
            <person name="Dorjee K."/>
            <person name="Dupes A."/>
            <person name="Elong R."/>
            <person name="Falk J."/>
            <person name="Farina A."/>
            <person name="Faro S."/>
            <person name="Ferguson D."/>
            <person name="Fisher S."/>
            <person name="Foley C.D."/>
            <person name="Franke A."/>
            <person name="Friedrich D."/>
            <person name="Gadbois L."/>
            <person name="Gearin G."/>
            <person name="Gearin C.R."/>
            <person name="Giannoukos G."/>
            <person name="Goode T."/>
            <person name="Graham J."/>
            <person name="Grandbois E."/>
            <person name="Grewal S."/>
            <person name="Gyaltsen K."/>
            <person name="Hafez N."/>
            <person name="Hagos B."/>
            <person name="Hall J."/>
            <person name="Henson C."/>
            <person name="Hollinger A."/>
            <person name="Honan T."/>
            <person name="Huard M.D."/>
            <person name="Hughes L."/>
            <person name="Hurhula B."/>
            <person name="Husby M.E."/>
            <person name="Kamat A."/>
            <person name="Kanga B."/>
            <person name="Kashin S."/>
            <person name="Khazanovich D."/>
            <person name="Kisner P."/>
            <person name="Lance K."/>
            <person name="Lara M."/>
            <person name="Lee W."/>
            <person name="Lennon N."/>
            <person name="Letendre F."/>
            <person name="LeVine R."/>
            <person name="Lipovsky A."/>
            <person name="Liu X."/>
            <person name="Liu J."/>
            <person name="Liu S."/>
            <person name="Lokyitsang T."/>
            <person name="Lokyitsang Y."/>
            <person name="Lubonja R."/>
            <person name="Lui A."/>
            <person name="MacDonald P."/>
            <person name="Magnisalis V."/>
            <person name="Maru K."/>
            <person name="Matthews C."/>
            <person name="McCusker W."/>
            <person name="McDonough S."/>
            <person name="Mehta T."/>
            <person name="Meldrim J."/>
            <person name="Meneus L."/>
            <person name="Mihai O."/>
            <person name="Mihalev A."/>
            <person name="Mihova T."/>
            <person name="Mittelman R."/>
            <person name="Mlenga V."/>
            <person name="Montmayeur A."/>
            <person name="Mulrain L."/>
            <person name="Navidi A."/>
            <person name="Naylor J."/>
            <person name="Negash T."/>
            <person name="Nguyen T."/>
            <person name="Nguyen N."/>
            <person name="Nicol R."/>
            <person name="Norbu C."/>
            <person name="Norbu N."/>
            <person name="Novod N."/>
            <person name="O'Neill B."/>
            <person name="Osman S."/>
            <person name="Markiewicz E."/>
            <person name="Oyono O.L."/>
            <person name="Patti C."/>
            <person name="Phunkhang P."/>
            <person name="Pierre F."/>
            <person name="Priest M."/>
            <person name="Raghuraman S."/>
            <person name="Rege F."/>
            <person name="Reyes R."/>
            <person name="Rise C."/>
            <person name="Rogov P."/>
            <person name="Ross K."/>
            <person name="Ryan E."/>
            <person name="Settipalli S."/>
            <person name="Shea T."/>
            <person name="Sherpa N."/>
            <person name="Shi L."/>
            <person name="Shih D."/>
            <person name="Sparrow T."/>
            <person name="Spaulding J."/>
            <person name="Stalker J."/>
            <person name="Stange-Thomann N."/>
            <person name="Stavropoulos S."/>
            <person name="Stone C."/>
            <person name="Strader C."/>
            <person name="Tesfaye S."/>
            <person name="Thomson T."/>
            <person name="Thoulutsang Y."/>
            <person name="Thoulutsang D."/>
            <person name="Topham K."/>
            <person name="Topping I."/>
            <person name="Tsamla T."/>
            <person name="Vassiliev H."/>
            <person name="Vo A."/>
            <person name="Wangchuk T."/>
            <person name="Wangdi T."/>
            <person name="Weiand M."/>
            <person name="Wilkinson J."/>
            <person name="Wilson A."/>
            <person name="Yadav S."/>
            <person name="Young G."/>
            <person name="Yu Q."/>
            <person name="Zembek L."/>
            <person name="Zhong D."/>
            <person name="Zimmer A."/>
            <person name="Zwirko Z."/>
            <person name="Jaffe D.B."/>
            <person name="Alvarez P."/>
            <person name="Brockman W."/>
            <person name="Butler J."/>
            <person name="Chin C."/>
            <person name="Gnerre S."/>
            <person name="MacCallum I."/>
            <person name="Graves J.A."/>
            <person name="Ponting C.P."/>
            <person name="Breen M."/>
            <person name="Samollow P.B."/>
            <person name="Lander E.S."/>
            <person name="Lindblad-Toh K."/>
        </authorList>
    </citation>
    <scope>NUCLEOTIDE SEQUENCE [LARGE SCALE GENOMIC DNA]</scope>
</reference>
<feature type="compositionally biased region" description="Low complexity" evidence="4">
    <location>
        <begin position="249"/>
        <end position="262"/>
    </location>
</feature>
<dbReference type="GO" id="GO:0005813">
    <property type="term" value="C:centrosome"/>
    <property type="evidence" value="ECO:0000318"/>
    <property type="project" value="GO_Central"/>
</dbReference>
<evidence type="ECO:0000256" key="4">
    <source>
        <dbReference type="SAM" id="MobiDB-lite"/>
    </source>
</evidence>
<comment type="subcellular location">
    <subcellularLocation>
        <location evidence="1">Cytoplasm</location>
        <location evidence="1">Cytoskeleton</location>
        <location evidence="1">Microtubule organizing center</location>
        <location evidence="1">Centrosome</location>
    </subcellularLocation>
</comment>
<feature type="region of interest" description="Disordered" evidence="4">
    <location>
        <begin position="249"/>
        <end position="330"/>
    </location>
</feature>
<dbReference type="FunCoup" id="A0A5F8HIB2">
    <property type="interactions" value="583"/>
</dbReference>
<sequence>MPTGLEAGARRDSSALAPGANGRLSQWVSGKGEDNMETPGPWPALGQEAGKRAQGEKEEEAEKEQQPVNEDTNNSSCNPLLASSTTQEVWNETLFQQNELEFVPLRGIPDLCEVRETQSRQSQLCLSSSEGPSDFCDSTVSGYPRPMPRVCPPTPCDPCCYLSNPVSSYSEHKPLCAPDPCDEFSTSYTADSDECLSSPLSPRRWGAPLKPEMFLSRTCQSTLADDVASIKLSPAFLLSCLEKVRQGISSSSDSSVGGVSFSYKNPEEHETKPKPEGLKSPETKQKKLVDAPPPLSSRFVSSHGQSGQSSLYPGVRPAQLPAGSDGTATRSAYLGPGVRPAQLPAGSDGAAARTGHLGPGVRPAQLLAGSDGAVARTGHLGPGVRPTQLPAGSDGTAARAGHLGPGVRPAQLPAGSDGAATRVGYLGPGMRLTQLTAGSDGAATRMGYLGLGGRPAQLPAGSDGAATRAGHLGPGMRPAQLPAGSDGAGTRAGHLGPGMRPAQLPTGSDGAATRAGHLGPGMRPAQLPVGSDGAGTRAGHLGPGMRPAQLPVGSDGTTTRSAYLGPGMRPAQLPVGSDGAGTRAGHLGPGMRPAQLPAGSDGTTTRSAYLGPGVRPAQLPVGSDGTATRAGYLGPGMRPAQLPAGSDGTATRAGYLGPGVRPAQLPVGSDGTATRAGYLGPGVRPAQLPAGSDGTATRAGYLGPGVRPAQFPVGSDGAATRAGYLGPGVRPAQLPAGSDGAATRAGYLGPGVRPAQLPVGSDGAGTKIGYLGPGVRPAQLPVGSDGATTRVGHLGPGMRPAQLPVASEGAATRAGHLGPGVRPAELPVVSDGAATRAGHLGPGMRPAQLPVDNEGAATRAGYLGPGMRPAQFPVVSEGAAVRAGHLGPGVRPAELPVVSDGASTRPGHLGPGMRPAQLPAGSNGAATRAGHLGPGVRPAQLPVASKGAATRAGHLGPGVRPAQLPVARDGAATRTGHLGPGVRPAQLPVARDGAVTRAGYLGPDMRPAQLPVDSEGAATRAGYLDPGLRPAQLPVDSEGAATRAGYLDPGLRPAQLPVDSEGAATRAGYLDPGLRPAQLPVDSEGAATRAGYLDPGLRPAQLPVDSEGAATRAGYPGPGMRPAQLPVDNDGAETRAGYLGPGVRPAELPVVRNSTATRAGHLGPGVRPAELPVVSDGAVTRVGHLGPGAKPAQLPVDNESAATRVGYLGPDMRPAQLPVDSDGAATGAGYLGPDMRPAQLPVDNESAATRVGYLGPGMRPAQLLVDSEGGATGAGFLGPGMRPAQLPVDSEGGATGAGFLGPGMRPAQLQVDSDGAETGAGYLGPGVRPAQLPVASEGAATGAGYLGPGMRPAQLPGASDGAATGAGGYLDPGLRLVHLPVDSEGAATGAGHHLGPGMRPEHLPVDSEGAVTGPGYLGPGLRPARLPVDNEDAATGAGYLGPGVRPAQLPVPSEGTAPGGGYLGPGVRLAQLPLDSEGTATGAGYLDPGLRPAQLLVTSDSAATRAGYLGPGIRPAQFPVDSDSAAIGAEYPDITFHPVSGQPVPSSPVSIDSPMEALDKIVAFHEVAASIEPARSKTQSIPVQAFLGIDLDWKQNLSSSSSQTEKPLLTQEAQQVLPVTPSVIPRQNITPEASVRTFPVLPKLVSALVLSHEESARPKSPNITVWKAPSSLDNQDVGSQLNVHPLPSIDATSPLGELPHALSQLQVYSSTLTNRIRHALSPSYMSLSEVLQPQASNAVLKDDSNTRSPTLSETGIITSERVTELLRGEKYNMSDVPKPPIAGASQSSHDSARDSKLQAFTGQFREGALDYSVPPSLSQADFYVSTSSTSSKPDPVEPLLSKAEHREYQDGTSQTVPDIQDHTSQTSPEISQTRLSEAPVRQQHFIKPHPCIPVISCVPPVPCVPSVTTLAPRLLCPNTLRIFYKSPRTSSCVRSTFNSGRSHVGQPIVEFPLCRDSVVPTETSWRLDSQKKTVSVVESMPQKQEEQASSSESAPGDIPKSEQAEKRSVPLRIPSTTFYYKEDLKIVSERVQRLIDRWDSELIEISAHTAPKPTLKTVSSGKEATKLTFFESKEIPVTVDKAGKVRSDLQDIKEVSEYESKTDKGLHSLLVEAENNARKRFSNASALRADTVSPWPSRLDDSKEPSLKKDSVGLSQRSTREETLVSTGKVETSALSYFPSQRESGRTSVEEMESKARVAMRETLRQYENARSVPRCDPGRSGAITGHPVPLMPFVDSHSSSDISDGRVSYVWDPFLGYLPAIPSHAYMGDVRDLSDSDDGSSDDSLAAHVEHLLKCESPVSFATQVLRSAEEEECRVRARAWNLKFNLASKYGDFMADLDEEDMRKMEEIKASLFGCERPLDMIQGLPCPVGIRNIPETFCNHLFIEAHDKGCTRNMANDQSESASHGFRSKESAEANQGQSAASWSVQFASHEKPAIQSSQARAWSSSRTGSHQPFLSSTSEALYVSKVATGPFHEEAETQLVRSVGPAPGSSQEPISYPSHPSAGYSEFHRSSQGFCDAPIVVQIDQAQSPVHASKRLTMQALKSPPTITSQALASSLRKDPVLTGIRDRVSIDLSVTTRSFQDRGPPEAPSTKTAAELQLSTKDSWPADPRDLGRGLNAKSLGGKEQSLPSGIAPEEHLKQYRPREVLPGESQGKPGRFSQIPFSQPPLSQPPLSQPPLSQPPLSQPPLSQPPLSQPPLSQPPLSQPPLSQPPLSQPPLSQHRGRIVAEQGQLKQNPRHVAGMEAEADFRIRPSSPPLDGEVSSPFPCSSSKRAISYLRITLSPNPCSGMLNGETFLKRQHTMDAGTRTRLHNSLSVAPCPPKPCLPVPILLCPPESTIPLPDNEFLDCLPHRSGQPLKSFSRQTQVNCSDLEAYSHSKGVPNNDSCVTFDNSRNAYPAPPLKLSSDANTQITTTEGSEKTTISSEIFISSHIPNKPSHGPTAQPSLLPYKPPGSTTMYYVPNSAEPLLYPVAKSDTTVESTHSGSNDAIAPDFPPEALGTRDENVSDIVNIKHKEGIYSKKTKSAWTEEENPTTKSVAESKNQLEAENTTHSVFKSAQFYFHHPVHHHDFFSCCEPWGRGAQLLNSRGVPGLCPSFDTFEDNNGFYPLQTEMDYTRIESYCVNVGGSEERGARQQPDKSHEVRVPTGSPRISFSLAPTLQPSASLNDLWNRFQERQKQQKLPASNSSKELSLVDRLDRLAKVLQKPMMLSLQTSGPAQADGSGEGTWQQQQDTGKHKPKKDENEPHSPCELRWVSRASFVLTGRHQNRPDHPREAGADSMSLISSDSLMPEPLDTMFESDSMTQTDGEADPMGEASSDVSMAQKVLERRHGSPRRQHRQTEGSSRGTKARSTAPQVRRKDIQVDSVTSLDSGSTDSSACSLHPTPRNKQNVRMLNKAVQTGELEMVRSTRKHTQDFGVTFPTPNHNVTEKRADNYVNYSKTGSSSEEKKPLTLYLWTKKSRKSKPNCCEGVSWFIPAENLRCASKKENQASCVRGPGPSWFASLTYSKPWRQPLREKNCQTESRVSCRLQAMSPDLNDDKEAQRRFVKAGLQECLERNRPDFISSSGARVKRLKLITEERKLQHLLQRERDALFNTTEQQKVSQDFACFLSKKGHVTSRNRTITKKEMVQRSKRMYEQLPEVRKKREEEQRRSAYTAYRFKAQLYKMKITNRVLGRKIPWD</sequence>
<organism evidence="6 7">
    <name type="scientific">Monodelphis domestica</name>
    <name type="common">Gray short-tailed opossum</name>
    <dbReference type="NCBI Taxonomy" id="13616"/>
    <lineage>
        <taxon>Eukaryota</taxon>
        <taxon>Metazoa</taxon>
        <taxon>Chordata</taxon>
        <taxon>Craniata</taxon>
        <taxon>Vertebrata</taxon>
        <taxon>Euteleostomi</taxon>
        <taxon>Mammalia</taxon>
        <taxon>Metatheria</taxon>
        <taxon>Didelphimorphia</taxon>
        <taxon>Didelphidae</taxon>
        <taxon>Monodelphis</taxon>
    </lineage>
</organism>
<feature type="region of interest" description="Disordered" evidence="4">
    <location>
        <begin position="1770"/>
        <end position="1795"/>
    </location>
</feature>
<dbReference type="InterPro" id="IPR029299">
    <property type="entry name" value="ALMS_motif"/>
</dbReference>
<feature type="domain" description="ALMS motif" evidence="5">
    <location>
        <begin position="3550"/>
        <end position="3681"/>
    </location>
</feature>
<feature type="region of interest" description="Disordered" evidence="4">
    <location>
        <begin position="2485"/>
        <end position="2509"/>
    </location>
</feature>
<dbReference type="STRING" id="13616.ENSMODP00000059549"/>
<evidence type="ECO:0000256" key="2">
    <source>
        <dbReference type="ARBA" id="ARBA00022490"/>
    </source>
</evidence>
<feature type="compositionally biased region" description="Polar residues" evidence="4">
    <location>
        <begin position="67"/>
        <end position="80"/>
    </location>
</feature>
<feature type="region of interest" description="Disordered" evidence="4">
    <location>
        <begin position="2397"/>
        <end position="2431"/>
    </location>
</feature>
<feature type="compositionally biased region" description="Basic and acidic residues" evidence="4">
    <location>
        <begin position="2138"/>
        <end position="2151"/>
    </location>
</feature>
<feature type="compositionally biased region" description="Polar residues" evidence="4">
    <location>
        <begin position="1850"/>
        <end position="1870"/>
    </location>
</feature>
<feature type="region of interest" description="Disordered" evidence="4">
    <location>
        <begin position="2132"/>
        <end position="2166"/>
    </location>
</feature>
<name>A0A5F8HIB2_MONDO</name>
<accession>A0A5F8HIB2</accession>
<dbReference type="GO" id="GO:0005829">
    <property type="term" value="C:cytosol"/>
    <property type="evidence" value="ECO:0000318"/>
    <property type="project" value="GO_Central"/>
</dbReference>
<evidence type="ECO:0000313" key="6">
    <source>
        <dbReference type="Ensembl" id="ENSMODP00000059549.1"/>
    </source>
</evidence>
<feature type="region of interest" description="Disordered" evidence="4">
    <location>
        <begin position="3288"/>
        <end position="3390"/>
    </location>
</feature>
<feature type="compositionally biased region" description="Polar residues" evidence="4">
    <location>
        <begin position="3345"/>
        <end position="3358"/>
    </location>
</feature>
<feature type="compositionally biased region" description="Basic and acidic residues" evidence="4">
    <location>
        <begin position="3237"/>
        <end position="3253"/>
    </location>
</feature>
<feature type="compositionally biased region" description="Basic and acidic residues" evidence="4">
    <location>
        <begin position="265"/>
        <end position="289"/>
    </location>
</feature>
<feature type="region of interest" description="Disordered" evidence="4">
    <location>
        <begin position="3216"/>
        <end position="3254"/>
    </location>
</feature>
<dbReference type="Ensembl" id="ENSMODT00000056502.1">
    <property type="protein sequence ID" value="ENSMODP00000059549.1"/>
    <property type="gene ID" value="ENSMODG00000048786.1"/>
</dbReference>
<feature type="compositionally biased region" description="Polar residues" evidence="4">
    <location>
        <begin position="298"/>
        <end position="311"/>
    </location>
</feature>
<feature type="region of interest" description="Disordered" evidence="4">
    <location>
        <begin position="3131"/>
        <end position="3161"/>
    </location>
</feature>
<feature type="region of interest" description="Disordered" evidence="4">
    <location>
        <begin position="1386"/>
        <end position="1439"/>
    </location>
</feature>
<evidence type="ECO:0000313" key="7">
    <source>
        <dbReference type="Proteomes" id="UP000002280"/>
    </source>
</evidence>
<evidence type="ECO:0000259" key="5">
    <source>
        <dbReference type="Pfam" id="PF15309"/>
    </source>
</evidence>
<protein>
    <recommendedName>
        <fullName evidence="5">ALMS motif domain-containing protein</fullName>
    </recommendedName>
</protein>
<feature type="region of interest" description="Disordered" evidence="4">
    <location>
        <begin position="900"/>
        <end position="934"/>
    </location>
</feature>
<dbReference type="GO" id="GO:0046599">
    <property type="term" value="P:regulation of centriole replication"/>
    <property type="evidence" value="ECO:0000318"/>
    <property type="project" value="GO_Central"/>
</dbReference>
<dbReference type="PANTHER" id="PTHR21553:SF22">
    <property type="entry name" value="CENTROSOME-ASSOCIATED PROTEIN ALMS1"/>
    <property type="match status" value="1"/>
</dbReference>
<feature type="compositionally biased region" description="Basic and acidic residues" evidence="4">
    <location>
        <begin position="3131"/>
        <end position="3147"/>
    </location>
</feature>
<dbReference type="Proteomes" id="UP000002280">
    <property type="component" value="Chromosome 1"/>
</dbReference>
<feature type="compositionally biased region" description="Pro residues" evidence="4">
    <location>
        <begin position="2668"/>
        <end position="2719"/>
    </location>
</feature>
<dbReference type="GeneTree" id="ENSGT00940000153123"/>
<feature type="compositionally biased region" description="Polar residues" evidence="4">
    <location>
        <begin position="2594"/>
        <end position="2607"/>
    </location>
</feature>
<feature type="region of interest" description="Disordered" evidence="4">
    <location>
        <begin position="2580"/>
        <end position="2726"/>
    </location>
</feature>
<reference evidence="6" key="2">
    <citation type="submission" date="2025-08" db="UniProtKB">
        <authorList>
            <consortium name="Ensembl"/>
        </authorList>
    </citation>
    <scope>IDENTIFICATION</scope>
</reference>
<dbReference type="Bgee" id="ENSMODG00000048786">
    <property type="expression patterns" value="Expressed in spermatid and 17 other cell types or tissues"/>
</dbReference>
<keyword evidence="3" id="KW-0206">Cytoskeleton</keyword>
<keyword evidence="7" id="KW-1185">Reference proteome</keyword>
<evidence type="ECO:0000256" key="3">
    <source>
        <dbReference type="ARBA" id="ARBA00023212"/>
    </source>
</evidence>
<feature type="region of interest" description="Disordered" evidence="4">
    <location>
        <begin position="2982"/>
        <end position="3004"/>
    </location>
</feature>
<dbReference type="PANTHER" id="PTHR21553">
    <property type="entry name" value="ALMS1-RELATED"/>
    <property type="match status" value="1"/>
</dbReference>